<dbReference type="PANTHER" id="PTHR31442">
    <property type="entry name" value="HOMEODOMAIN-LIKE SUPERFAMILY PROTEIN-RELATED"/>
    <property type="match status" value="1"/>
</dbReference>
<feature type="compositionally biased region" description="Basic and acidic residues" evidence="5">
    <location>
        <begin position="39"/>
        <end position="51"/>
    </location>
</feature>
<dbReference type="PANTHER" id="PTHR31442:SF29">
    <property type="entry name" value="HOMEODOMAIN-LIKE SUPERFAMILY PROTEIN"/>
    <property type="match status" value="1"/>
</dbReference>
<keyword evidence="2" id="KW-0805">Transcription regulation</keyword>
<comment type="caution">
    <text evidence="6">The sequence shown here is derived from an EMBL/GenBank/DDBJ whole genome shotgun (WGS) entry which is preliminary data.</text>
</comment>
<dbReference type="GO" id="GO:0003677">
    <property type="term" value="F:DNA binding"/>
    <property type="evidence" value="ECO:0007669"/>
    <property type="project" value="InterPro"/>
</dbReference>
<dbReference type="NCBIfam" id="TIGR01557">
    <property type="entry name" value="myb_SHAQKYF"/>
    <property type="match status" value="1"/>
</dbReference>
<keyword evidence="3" id="KW-0804">Transcription</keyword>
<comment type="subcellular location">
    <subcellularLocation>
        <location evidence="1">Nucleus</location>
    </subcellularLocation>
</comment>
<accession>A0A2P6SGK0</accession>
<dbReference type="InterPro" id="IPR006447">
    <property type="entry name" value="Myb_dom_plants"/>
</dbReference>
<keyword evidence="7" id="KW-1185">Reference proteome</keyword>
<evidence type="ECO:0000256" key="3">
    <source>
        <dbReference type="ARBA" id="ARBA00023163"/>
    </source>
</evidence>
<evidence type="ECO:0000256" key="5">
    <source>
        <dbReference type="SAM" id="MobiDB-lite"/>
    </source>
</evidence>
<gene>
    <name evidence="6" type="ORF">RchiOBHm_Chr1g0352151</name>
</gene>
<protein>
    <submittedName>
        <fullName evidence="6">Putative transcription factor MYB-HB-like family</fullName>
    </submittedName>
</protein>
<proteinExistence type="predicted"/>
<dbReference type="InterPro" id="IPR009057">
    <property type="entry name" value="Homeodomain-like_sf"/>
</dbReference>
<organism evidence="6 7">
    <name type="scientific">Rosa chinensis</name>
    <name type="common">China rose</name>
    <dbReference type="NCBI Taxonomy" id="74649"/>
    <lineage>
        <taxon>Eukaryota</taxon>
        <taxon>Viridiplantae</taxon>
        <taxon>Streptophyta</taxon>
        <taxon>Embryophyta</taxon>
        <taxon>Tracheophyta</taxon>
        <taxon>Spermatophyta</taxon>
        <taxon>Magnoliopsida</taxon>
        <taxon>eudicotyledons</taxon>
        <taxon>Gunneridae</taxon>
        <taxon>Pentapetalae</taxon>
        <taxon>rosids</taxon>
        <taxon>fabids</taxon>
        <taxon>Rosales</taxon>
        <taxon>Rosaceae</taxon>
        <taxon>Rosoideae</taxon>
        <taxon>Rosoideae incertae sedis</taxon>
        <taxon>Rosa</taxon>
    </lineage>
</organism>
<dbReference type="GO" id="GO:0003700">
    <property type="term" value="F:DNA-binding transcription factor activity"/>
    <property type="evidence" value="ECO:0007669"/>
    <property type="project" value="InterPro"/>
</dbReference>
<evidence type="ECO:0000256" key="1">
    <source>
        <dbReference type="ARBA" id="ARBA00004123"/>
    </source>
</evidence>
<dbReference type="SUPFAM" id="SSF46689">
    <property type="entry name" value="Homeodomain-like"/>
    <property type="match status" value="1"/>
</dbReference>
<keyword evidence="4" id="KW-0539">Nucleus</keyword>
<evidence type="ECO:0000256" key="4">
    <source>
        <dbReference type="ARBA" id="ARBA00023242"/>
    </source>
</evidence>
<dbReference type="FunFam" id="1.10.10.60:FF:000007">
    <property type="entry name" value="Two-component response regulator"/>
    <property type="match status" value="1"/>
</dbReference>
<name>A0A2P6SGK0_ROSCH</name>
<dbReference type="STRING" id="74649.A0A2P6SGK0"/>
<dbReference type="Gene3D" id="1.10.10.60">
    <property type="entry name" value="Homeodomain-like"/>
    <property type="match status" value="1"/>
</dbReference>
<dbReference type="EMBL" id="PDCK01000039">
    <property type="protein sequence ID" value="PRQ57789.1"/>
    <property type="molecule type" value="Genomic_DNA"/>
</dbReference>
<feature type="region of interest" description="Disordered" evidence="5">
    <location>
        <begin position="28"/>
        <end position="51"/>
    </location>
</feature>
<evidence type="ECO:0000313" key="6">
    <source>
        <dbReference type="EMBL" id="PRQ57789.1"/>
    </source>
</evidence>
<reference evidence="6 7" key="1">
    <citation type="journal article" date="2018" name="Nat. Genet.">
        <title>The Rosa genome provides new insights in the design of modern roses.</title>
        <authorList>
            <person name="Bendahmane M."/>
        </authorList>
    </citation>
    <scope>NUCLEOTIDE SEQUENCE [LARGE SCALE GENOMIC DNA]</scope>
    <source>
        <strain evidence="7">cv. Old Blush</strain>
    </source>
</reference>
<evidence type="ECO:0000256" key="2">
    <source>
        <dbReference type="ARBA" id="ARBA00023015"/>
    </source>
</evidence>
<dbReference type="GO" id="GO:0005634">
    <property type="term" value="C:nucleus"/>
    <property type="evidence" value="ECO:0007669"/>
    <property type="project" value="UniProtKB-SubCell"/>
</dbReference>
<dbReference type="InterPro" id="IPR044841">
    <property type="entry name" value="LUX/BOA-like"/>
</dbReference>
<dbReference type="OMA" id="HKHERWG"/>
<dbReference type="Proteomes" id="UP000238479">
    <property type="component" value="Chromosome 1"/>
</dbReference>
<dbReference type="Gramene" id="PRQ57789">
    <property type="protein sequence ID" value="PRQ57789"/>
    <property type="gene ID" value="RchiOBHm_Chr1g0352151"/>
</dbReference>
<dbReference type="AlphaFoldDB" id="A0A2P6SGK0"/>
<evidence type="ECO:0000313" key="7">
    <source>
        <dbReference type="Proteomes" id="UP000238479"/>
    </source>
</evidence>
<sequence>MDSLKNLWQFAFKNNRNVVIDITKEESNTHVESQAKIPNSERERSEGMDNYVEKDSNCSTAFTKRRVIWTDELHHRFLQAVKLIGIDGARPKKIIQLMNVPGLMRRNVSSHLQVCSM</sequence>